<evidence type="ECO:0000313" key="1">
    <source>
        <dbReference type="EMBL" id="KAI5411581.1"/>
    </source>
</evidence>
<reference evidence="1 2" key="1">
    <citation type="journal article" date="2022" name="Nat. Genet.">
        <title>Improved pea reference genome and pan-genome highlight genomic features and evolutionary characteristics.</title>
        <authorList>
            <person name="Yang T."/>
            <person name="Liu R."/>
            <person name="Luo Y."/>
            <person name="Hu S."/>
            <person name="Wang D."/>
            <person name="Wang C."/>
            <person name="Pandey M.K."/>
            <person name="Ge S."/>
            <person name="Xu Q."/>
            <person name="Li N."/>
            <person name="Li G."/>
            <person name="Huang Y."/>
            <person name="Saxena R.K."/>
            <person name="Ji Y."/>
            <person name="Li M."/>
            <person name="Yan X."/>
            <person name="He Y."/>
            <person name="Liu Y."/>
            <person name="Wang X."/>
            <person name="Xiang C."/>
            <person name="Varshney R.K."/>
            <person name="Ding H."/>
            <person name="Gao S."/>
            <person name="Zong X."/>
        </authorList>
    </citation>
    <scope>NUCLEOTIDE SEQUENCE [LARGE SCALE GENOMIC DNA]</scope>
    <source>
        <strain evidence="1 2">cv. Zhongwan 6</strain>
    </source>
</reference>
<accession>A0A9D4WZX6</accession>
<evidence type="ECO:0000313" key="2">
    <source>
        <dbReference type="Proteomes" id="UP001058974"/>
    </source>
</evidence>
<protein>
    <submittedName>
        <fullName evidence="1">Uncharacterized protein</fullName>
    </submittedName>
</protein>
<dbReference type="AlphaFoldDB" id="A0A9D4WZX6"/>
<dbReference type="Proteomes" id="UP001058974">
    <property type="component" value="Chromosome 5"/>
</dbReference>
<proteinExistence type="predicted"/>
<name>A0A9D4WZX6_PEA</name>
<dbReference type="EMBL" id="JAMSHJ010000005">
    <property type="protein sequence ID" value="KAI5411581.1"/>
    <property type="molecule type" value="Genomic_DNA"/>
</dbReference>
<gene>
    <name evidence="1" type="ORF">KIW84_056590</name>
</gene>
<keyword evidence="2" id="KW-1185">Reference proteome</keyword>
<sequence>MESYVGRIVWESITRLGISSGKKKCDSAKEGGAEDKKVIHLVSWKSVCKPKEEGGLGIKNLELFNKALLLKWKWRIVKENDALWSEILRVRYINPKLKMFIDGGSKTRRDESIWETFPKAFPRATDKEGSIAEAISWESGVWVWNLLCNNDDPETVVAIEMKEVYRLLDDFEPLQDEEDELCVEGGQIKMLYG</sequence>
<dbReference type="PANTHER" id="PTHR33116">
    <property type="entry name" value="REVERSE TRANSCRIPTASE ZINC-BINDING DOMAIN-CONTAINING PROTEIN-RELATED-RELATED"/>
    <property type="match status" value="1"/>
</dbReference>
<dbReference type="PANTHER" id="PTHR33116:SF75">
    <property type="entry name" value="RIBONUCLEASE H PROTEIN"/>
    <property type="match status" value="1"/>
</dbReference>
<organism evidence="1 2">
    <name type="scientific">Pisum sativum</name>
    <name type="common">Garden pea</name>
    <name type="synonym">Lathyrus oleraceus</name>
    <dbReference type="NCBI Taxonomy" id="3888"/>
    <lineage>
        <taxon>Eukaryota</taxon>
        <taxon>Viridiplantae</taxon>
        <taxon>Streptophyta</taxon>
        <taxon>Embryophyta</taxon>
        <taxon>Tracheophyta</taxon>
        <taxon>Spermatophyta</taxon>
        <taxon>Magnoliopsida</taxon>
        <taxon>eudicotyledons</taxon>
        <taxon>Gunneridae</taxon>
        <taxon>Pentapetalae</taxon>
        <taxon>rosids</taxon>
        <taxon>fabids</taxon>
        <taxon>Fabales</taxon>
        <taxon>Fabaceae</taxon>
        <taxon>Papilionoideae</taxon>
        <taxon>50 kb inversion clade</taxon>
        <taxon>NPAAA clade</taxon>
        <taxon>Hologalegina</taxon>
        <taxon>IRL clade</taxon>
        <taxon>Fabeae</taxon>
        <taxon>Lathyrus</taxon>
    </lineage>
</organism>
<comment type="caution">
    <text evidence="1">The sequence shown here is derived from an EMBL/GenBank/DDBJ whole genome shotgun (WGS) entry which is preliminary data.</text>
</comment>
<dbReference type="Gramene" id="Psat05G0659000-T1">
    <property type="protein sequence ID" value="KAI5411581.1"/>
    <property type="gene ID" value="KIW84_056590"/>
</dbReference>